<comment type="caution">
    <text evidence="2">The sequence shown here is derived from an EMBL/GenBank/DDBJ whole genome shotgun (WGS) entry which is preliminary data.</text>
</comment>
<feature type="transmembrane region" description="Helical" evidence="1">
    <location>
        <begin position="375"/>
        <end position="399"/>
    </location>
</feature>
<keyword evidence="1" id="KW-0472">Membrane</keyword>
<dbReference type="AlphaFoldDB" id="A0A7I0HSQ0"/>
<evidence type="ECO:0008006" key="4">
    <source>
        <dbReference type="Google" id="ProtNLM"/>
    </source>
</evidence>
<feature type="transmembrane region" description="Helical" evidence="1">
    <location>
        <begin position="342"/>
        <end position="363"/>
    </location>
</feature>
<feature type="transmembrane region" description="Helical" evidence="1">
    <location>
        <begin position="147"/>
        <end position="166"/>
    </location>
</feature>
<feature type="transmembrane region" description="Helical" evidence="1">
    <location>
        <begin position="18"/>
        <end position="36"/>
    </location>
</feature>
<feature type="transmembrane region" description="Helical" evidence="1">
    <location>
        <begin position="178"/>
        <end position="199"/>
    </location>
</feature>
<gene>
    <name evidence="2" type="ORF">EHQ43_08395</name>
</gene>
<evidence type="ECO:0000313" key="3">
    <source>
        <dbReference type="Proteomes" id="UP000297641"/>
    </source>
</evidence>
<accession>A0A7I0HSQ0</accession>
<sequence length="411" mass="49510">MKVVTLPKNYFQLHFKTFFFVGLLLRIICIFLSPVWEDDWARYIWEGNLIRNSVSPYEIAPIHFFSDNSLDTKSIELLSKINHPEWTTIYSPFILLYFALFSYGFSAILLKCSYLVIEILTVLHWRYRENKFPIILYWVYPVLIKEVYLNFHFEVIIVALFWIFFYTLKVKQFNRSGIIFGLLIHTKLITFIYGILLFPFLNFQNQKKHHYLSFILSFTIGLFLFYIIYLIIFPNTSDFGIINLQRFGGTFTFNQFYEPIWNYFFSNNLRSFPFFFQFLLLFTYLYLLLPKKNRTKRFLVICKNQHFPFYFGYFTLTMLPVYNPWYFLTLVPLITISRSLSILPWILISILQLSYLTNVRLHIPFQYFYEIPNPILLSEAFISIICIFLYFRQIFILLYKISNISNIGSKG</sequence>
<evidence type="ECO:0000313" key="2">
    <source>
        <dbReference type="EMBL" id="TGL06717.1"/>
    </source>
</evidence>
<feature type="transmembrane region" description="Helical" evidence="1">
    <location>
        <begin position="94"/>
        <end position="127"/>
    </location>
</feature>
<feature type="transmembrane region" description="Helical" evidence="1">
    <location>
        <begin position="310"/>
        <end position="336"/>
    </location>
</feature>
<dbReference type="EMBL" id="RQFT01000008">
    <property type="protein sequence ID" value="TGL06717.1"/>
    <property type="molecule type" value="Genomic_DNA"/>
</dbReference>
<dbReference type="Proteomes" id="UP000297641">
    <property type="component" value="Unassembled WGS sequence"/>
</dbReference>
<proteinExistence type="predicted"/>
<feature type="transmembrane region" description="Helical" evidence="1">
    <location>
        <begin position="271"/>
        <end position="289"/>
    </location>
</feature>
<evidence type="ECO:0000256" key="1">
    <source>
        <dbReference type="SAM" id="Phobius"/>
    </source>
</evidence>
<name>A0A7I0HSQ0_9LEPT</name>
<keyword evidence="1" id="KW-1133">Transmembrane helix</keyword>
<organism evidence="2 3">
    <name type="scientific">Leptospira bouyouniensis</name>
    <dbReference type="NCBI Taxonomy" id="2484911"/>
    <lineage>
        <taxon>Bacteria</taxon>
        <taxon>Pseudomonadati</taxon>
        <taxon>Spirochaetota</taxon>
        <taxon>Spirochaetia</taxon>
        <taxon>Leptospirales</taxon>
        <taxon>Leptospiraceae</taxon>
        <taxon>Leptospira</taxon>
    </lineage>
</organism>
<feature type="transmembrane region" description="Helical" evidence="1">
    <location>
        <begin position="211"/>
        <end position="232"/>
    </location>
</feature>
<reference evidence="2 3" key="1">
    <citation type="journal article" date="2019" name="PLoS Negl. Trop. Dis.">
        <title>Revisiting the worldwide diversity of Leptospira species in the environment.</title>
        <authorList>
            <person name="Vincent A.T."/>
            <person name="Schiettekatte O."/>
            <person name="Bourhy P."/>
            <person name="Veyrier F.J."/>
            <person name="Picardeau M."/>
        </authorList>
    </citation>
    <scope>NUCLEOTIDE SEQUENCE [LARGE SCALE GENOMIC DNA]</scope>
    <source>
        <strain evidence="2 3">201800273</strain>
    </source>
</reference>
<keyword evidence="1" id="KW-0812">Transmembrane</keyword>
<protein>
    <recommendedName>
        <fullName evidence="4">DUF2029 domain-containing protein</fullName>
    </recommendedName>
</protein>